<proteinExistence type="predicted"/>
<protein>
    <submittedName>
        <fullName evidence="2">Phage portal protein</fullName>
    </submittedName>
</protein>
<dbReference type="RefSeq" id="WP_210654595.1">
    <property type="nucleotide sequence ID" value="NZ_JAGKQQ010000001.1"/>
</dbReference>
<dbReference type="Pfam" id="PF05136">
    <property type="entry name" value="Phage_portal_2"/>
    <property type="match status" value="1"/>
</dbReference>
<evidence type="ECO:0000256" key="1">
    <source>
        <dbReference type="SAM" id="MobiDB-lite"/>
    </source>
</evidence>
<dbReference type="Proteomes" id="UP000676565">
    <property type="component" value="Unassembled WGS sequence"/>
</dbReference>
<evidence type="ECO:0000313" key="2">
    <source>
        <dbReference type="EMBL" id="MBP3956460.1"/>
    </source>
</evidence>
<dbReference type="EMBL" id="JAGKQQ010000001">
    <property type="protein sequence ID" value="MBP3956460.1"/>
    <property type="molecule type" value="Genomic_DNA"/>
</dbReference>
<dbReference type="InterPro" id="IPR006429">
    <property type="entry name" value="Phage_lambda_portal"/>
</dbReference>
<evidence type="ECO:0000313" key="3">
    <source>
        <dbReference type="Proteomes" id="UP000676565"/>
    </source>
</evidence>
<accession>A0ABS5BS15</accession>
<feature type="region of interest" description="Disordered" evidence="1">
    <location>
        <begin position="460"/>
        <end position="498"/>
    </location>
</feature>
<sequence>MSFFSRLNPRNWFRGPLTEATAQDIYGTPVSDAEFNYWNNRPLTPIWGPELFQDKLQTVRTLQELNRLRHVSRFLYERNPNASGGINGMGRYTIGTGSAQEVQSTDPDAEAPESLSKAILALLDEFKKACCWRIVEREIYRRYLTDGECFIQLTPMDDGITAMRFIEPDAIVPPSGESFEGPWSWGILTDRDRPGVPVAYNVRDYSTNTERRVPAQFVHHLKRGSNLNQKRGLPALTACIDELQGGQKLRHASREGEKIRASIAYVRQHAQAPVGAIQSLQSANAAGTYSVATQNGTHDITYQLIEPGTVQDIPEGLEYQPPPPSPNSEAAAMSVRLSLEATAAALECPYWLISGDSTASSYASSLTAESPFIKLVEGEQGVLAEYVDAVLTAVIEIAAEQERDNIPMDVLDQIDLHVNYTVPVVRQKLEEAQRNEILRLAKIKSPQTISAEEGLDYEKEQANFTAAGPSPEEQAAELAAKQPQTAGGQMKRDQGGDS</sequence>
<gene>
    <name evidence="2" type="ORF">J8F10_14360</name>
</gene>
<organism evidence="2 3">
    <name type="scientific">Gemmata palustris</name>
    <dbReference type="NCBI Taxonomy" id="2822762"/>
    <lineage>
        <taxon>Bacteria</taxon>
        <taxon>Pseudomonadati</taxon>
        <taxon>Planctomycetota</taxon>
        <taxon>Planctomycetia</taxon>
        <taxon>Gemmatales</taxon>
        <taxon>Gemmataceae</taxon>
        <taxon>Gemmata</taxon>
    </lineage>
</organism>
<keyword evidence="3" id="KW-1185">Reference proteome</keyword>
<comment type="caution">
    <text evidence="2">The sequence shown here is derived from an EMBL/GenBank/DDBJ whole genome shotgun (WGS) entry which is preliminary data.</text>
</comment>
<reference evidence="2 3" key="1">
    <citation type="submission" date="2021-04" db="EMBL/GenBank/DDBJ databases">
        <authorList>
            <person name="Ivanova A."/>
        </authorList>
    </citation>
    <scope>NUCLEOTIDE SEQUENCE [LARGE SCALE GENOMIC DNA]</scope>
    <source>
        <strain evidence="2 3">G18</strain>
    </source>
</reference>
<name>A0ABS5BS15_9BACT</name>